<dbReference type="RefSeq" id="XP_031944762.1">
    <property type="nucleotide sequence ID" value="XM_032079505.1"/>
</dbReference>
<organism evidence="2 3">
    <name type="scientific">Aspergillus pseudonomiae</name>
    <dbReference type="NCBI Taxonomy" id="1506151"/>
    <lineage>
        <taxon>Eukaryota</taxon>
        <taxon>Fungi</taxon>
        <taxon>Dikarya</taxon>
        <taxon>Ascomycota</taxon>
        <taxon>Pezizomycotina</taxon>
        <taxon>Eurotiomycetes</taxon>
        <taxon>Eurotiomycetidae</taxon>
        <taxon>Eurotiales</taxon>
        <taxon>Aspergillaceae</taxon>
        <taxon>Aspergillus</taxon>
        <taxon>Aspergillus subgen. Circumdati</taxon>
    </lineage>
</organism>
<feature type="transmembrane region" description="Helical" evidence="1">
    <location>
        <begin position="12"/>
        <end position="33"/>
    </location>
</feature>
<gene>
    <name evidence="2" type="ORF">BDV37DRAFT_18235</name>
</gene>
<reference evidence="2 3" key="1">
    <citation type="submission" date="2019-04" db="EMBL/GenBank/DDBJ databases">
        <authorList>
            <consortium name="DOE Joint Genome Institute"/>
            <person name="Mondo S."/>
            <person name="Kjaerbolling I."/>
            <person name="Vesth T."/>
            <person name="Frisvad J.C."/>
            <person name="Nybo J.L."/>
            <person name="Theobald S."/>
            <person name="Kildgaard S."/>
            <person name="Isbrandt T."/>
            <person name="Kuo A."/>
            <person name="Sato A."/>
            <person name="Lyhne E.K."/>
            <person name="Kogle M.E."/>
            <person name="Wiebenga A."/>
            <person name="Kun R.S."/>
            <person name="Lubbers R.J."/>
            <person name="Makela M.R."/>
            <person name="Barry K."/>
            <person name="Chovatia M."/>
            <person name="Clum A."/>
            <person name="Daum C."/>
            <person name="Haridas S."/>
            <person name="He G."/>
            <person name="LaButti K."/>
            <person name="Lipzen A."/>
            <person name="Riley R."/>
            <person name="Salamov A."/>
            <person name="Simmons B.A."/>
            <person name="Magnuson J.K."/>
            <person name="Henrissat B."/>
            <person name="Mortensen U.H."/>
            <person name="Larsen T.O."/>
            <person name="Devries R.P."/>
            <person name="Grigoriev I.V."/>
            <person name="Machida M."/>
            <person name="Baker S.E."/>
            <person name="Andersen M.R."/>
            <person name="Cantor M.N."/>
            <person name="Hua S.X."/>
        </authorList>
    </citation>
    <scope>NUCLEOTIDE SEQUENCE [LARGE SCALE GENOMIC DNA]</scope>
    <source>
        <strain evidence="2 3">CBS 119388</strain>
    </source>
</reference>
<evidence type="ECO:0000256" key="1">
    <source>
        <dbReference type="SAM" id="Phobius"/>
    </source>
</evidence>
<protein>
    <submittedName>
        <fullName evidence="2">Uncharacterized protein</fullName>
    </submittedName>
</protein>
<proteinExistence type="predicted"/>
<dbReference type="AlphaFoldDB" id="A0A5N7DN54"/>
<keyword evidence="3" id="KW-1185">Reference proteome</keyword>
<keyword evidence="1" id="KW-0472">Membrane</keyword>
<evidence type="ECO:0000313" key="2">
    <source>
        <dbReference type="EMBL" id="KAE8407443.1"/>
    </source>
</evidence>
<accession>A0A5N7DN54</accession>
<evidence type="ECO:0000313" key="3">
    <source>
        <dbReference type="Proteomes" id="UP000325579"/>
    </source>
</evidence>
<name>A0A5N7DN54_9EURO</name>
<dbReference type="GeneID" id="43664196"/>
<keyword evidence="1" id="KW-1133">Transmembrane helix</keyword>
<dbReference type="Proteomes" id="UP000325579">
    <property type="component" value="Unassembled WGS sequence"/>
</dbReference>
<keyword evidence="1" id="KW-0812">Transmembrane</keyword>
<sequence length="64" mass="6774">MSITAFDHNSPIIILVLQLIAVLKLIPSVAHIYTGIGTGNCVNICGAPNVTPCISKIIVHHTIN</sequence>
<dbReference type="EMBL" id="ML736748">
    <property type="protein sequence ID" value="KAE8407443.1"/>
    <property type="molecule type" value="Genomic_DNA"/>
</dbReference>